<dbReference type="PANTHER" id="PTHR31394:SF1">
    <property type="entry name" value="TRANSMEMBRANE PROTEIN 199"/>
    <property type="match status" value="1"/>
</dbReference>
<dbReference type="GO" id="GO:0070072">
    <property type="term" value="P:vacuolar proton-transporting V-type ATPase complex assembly"/>
    <property type="evidence" value="ECO:0007669"/>
    <property type="project" value="InterPro"/>
</dbReference>
<keyword evidence="2 6" id="KW-0812">Transmembrane</keyword>
<keyword evidence="4 6" id="KW-1133">Transmembrane helix</keyword>
<dbReference type="GeneID" id="28940114"/>
<evidence type="ECO:0000256" key="5">
    <source>
        <dbReference type="ARBA" id="ARBA00023136"/>
    </source>
</evidence>
<evidence type="ECO:0000256" key="3">
    <source>
        <dbReference type="ARBA" id="ARBA00022824"/>
    </source>
</evidence>
<keyword evidence="3" id="KW-0256">Endoplasmic reticulum</keyword>
<feature type="transmembrane region" description="Helical" evidence="6">
    <location>
        <begin position="89"/>
        <end position="109"/>
    </location>
</feature>
<dbReference type="OrthoDB" id="19981at2759"/>
<dbReference type="VEuPathDB" id="FungiDB:T551_01596"/>
<feature type="transmembrane region" description="Helical" evidence="6">
    <location>
        <begin position="115"/>
        <end position="138"/>
    </location>
</feature>
<dbReference type="InterPro" id="IPR021013">
    <property type="entry name" value="ATPase_Vma12"/>
</dbReference>
<dbReference type="Pfam" id="PF11712">
    <property type="entry name" value="Vma12"/>
    <property type="match status" value="1"/>
</dbReference>
<evidence type="ECO:0000256" key="4">
    <source>
        <dbReference type="ARBA" id="ARBA00022989"/>
    </source>
</evidence>
<accession>A0A0W4ZRQ2</accession>
<dbReference type="GO" id="GO:0005789">
    <property type="term" value="C:endoplasmic reticulum membrane"/>
    <property type="evidence" value="ECO:0007669"/>
    <property type="project" value="UniProtKB-SubCell"/>
</dbReference>
<dbReference type="PANTHER" id="PTHR31394">
    <property type="entry name" value="TRANSMEMBRANE PROTEIN 199"/>
    <property type="match status" value="1"/>
</dbReference>
<keyword evidence="5 6" id="KW-0472">Membrane</keyword>
<evidence type="ECO:0000256" key="1">
    <source>
        <dbReference type="ARBA" id="ARBA00004477"/>
    </source>
</evidence>
<dbReference type="RefSeq" id="XP_018230034.1">
    <property type="nucleotide sequence ID" value="XM_018373859.1"/>
</dbReference>
<comment type="caution">
    <text evidence="7">The sequence shown here is derived from an EMBL/GenBank/DDBJ whole genome shotgun (WGS) entry which is preliminary data.</text>
</comment>
<evidence type="ECO:0000256" key="2">
    <source>
        <dbReference type="ARBA" id="ARBA00022692"/>
    </source>
</evidence>
<sequence length="169" mass="20083">MVLLIQTRRIKDALEKYSSLDDKKNISEYLKNNFIPHFIIADEIQQEHILKIRSIAKEIEYQKLIGTKLPNYKNGKFNKDEYQLIKNQIFAIINILISVFSVIIAIWIWCKNWIMPMRVIASISSGILITTAEIFIYNQYLSKLEKKRKIEKKKQEKRKIINSTKFETM</sequence>
<dbReference type="AlphaFoldDB" id="A0A0W4ZRQ2"/>
<evidence type="ECO:0000313" key="8">
    <source>
        <dbReference type="Proteomes" id="UP000053447"/>
    </source>
</evidence>
<proteinExistence type="predicted"/>
<gene>
    <name evidence="7" type="ORF">T551_01596</name>
</gene>
<dbReference type="STRING" id="1408657.A0A0W4ZRQ2"/>
<keyword evidence="8" id="KW-1185">Reference proteome</keyword>
<organism evidence="7 8">
    <name type="scientific">Pneumocystis jirovecii (strain RU7)</name>
    <name type="common">Human pneumocystis pneumonia agent</name>
    <dbReference type="NCBI Taxonomy" id="1408657"/>
    <lineage>
        <taxon>Eukaryota</taxon>
        <taxon>Fungi</taxon>
        <taxon>Dikarya</taxon>
        <taxon>Ascomycota</taxon>
        <taxon>Taphrinomycotina</taxon>
        <taxon>Pneumocystomycetes</taxon>
        <taxon>Pneumocystaceae</taxon>
        <taxon>Pneumocystis</taxon>
    </lineage>
</organism>
<dbReference type="Proteomes" id="UP000053447">
    <property type="component" value="Unassembled WGS sequence"/>
</dbReference>
<comment type="subcellular location">
    <subcellularLocation>
        <location evidence="1">Endoplasmic reticulum membrane</location>
        <topology evidence="1">Multi-pass membrane protein</topology>
    </subcellularLocation>
</comment>
<evidence type="ECO:0000313" key="7">
    <source>
        <dbReference type="EMBL" id="KTW31044.1"/>
    </source>
</evidence>
<dbReference type="eggNOG" id="ENOG502RZXR">
    <property type="taxonomic scope" value="Eukaryota"/>
</dbReference>
<reference evidence="8" key="1">
    <citation type="journal article" date="2016" name="Nat. Commun.">
        <title>Genome analysis of three Pneumocystis species reveals adaptation mechanisms to life exclusively in mammalian hosts.</title>
        <authorList>
            <person name="Ma L."/>
            <person name="Chen Z."/>
            <person name="Huang D.W."/>
            <person name="Kutty G."/>
            <person name="Ishihara M."/>
            <person name="Wang H."/>
            <person name="Abouelleil A."/>
            <person name="Bishop L."/>
            <person name="Davey E."/>
            <person name="Deng R."/>
            <person name="Deng X."/>
            <person name="Fan L."/>
            <person name="Fantoni G."/>
            <person name="Fitzgerald M."/>
            <person name="Gogineni E."/>
            <person name="Goldberg J.M."/>
            <person name="Handley G."/>
            <person name="Hu X."/>
            <person name="Huber C."/>
            <person name="Jiao X."/>
            <person name="Jones K."/>
            <person name="Levin J.Z."/>
            <person name="Liu Y."/>
            <person name="Macdonald P."/>
            <person name="Melnikov A."/>
            <person name="Raley C."/>
            <person name="Sassi M."/>
            <person name="Sherman B.T."/>
            <person name="Song X."/>
            <person name="Sykes S."/>
            <person name="Tran B."/>
            <person name="Walsh L."/>
            <person name="Xia Y."/>
            <person name="Yang J."/>
            <person name="Young S."/>
            <person name="Zeng Q."/>
            <person name="Zheng X."/>
            <person name="Stephens R."/>
            <person name="Nusbaum C."/>
            <person name="Birren B.W."/>
            <person name="Azadi P."/>
            <person name="Lempicki R.A."/>
            <person name="Cuomo C.A."/>
            <person name="Kovacs J.A."/>
        </authorList>
    </citation>
    <scope>NUCLEOTIDE SEQUENCE [LARGE SCALE GENOMIC DNA]</scope>
    <source>
        <strain evidence="8">RU7</strain>
    </source>
</reference>
<evidence type="ECO:0000256" key="6">
    <source>
        <dbReference type="SAM" id="Phobius"/>
    </source>
</evidence>
<protein>
    <submittedName>
        <fullName evidence="7">Uncharacterized protein</fullName>
    </submittedName>
</protein>
<dbReference type="EMBL" id="LFWA01000006">
    <property type="protein sequence ID" value="KTW31044.1"/>
    <property type="molecule type" value="Genomic_DNA"/>
</dbReference>
<name>A0A0W4ZRQ2_PNEJ7</name>